<organism evidence="4 5">
    <name type="scientific">Methylorubrum extorquens</name>
    <name type="common">Methylobacterium dichloromethanicum</name>
    <name type="synonym">Methylobacterium extorquens</name>
    <dbReference type="NCBI Taxonomy" id="408"/>
    <lineage>
        <taxon>Bacteria</taxon>
        <taxon>Pseudomonadati</taxon>
        <taxon>Pseudomonadota</taxon>
        <taxon>Alphaproteobacteria</taxon>
        <taxon>Hyphomicrobiales</taxon>
        <taxon>Methylobacteriaceae</taxon>
        <taxon>Methylorubrum</taxon>
    </lineage>
</organism>
<dbReference type="GO" id="GO:0003677">
    <property type="term" value="F:DNA binding"/>
    <property type="evidence" value="ECO:0007669"/>
    <property type="project" value="InterPro"/>
</dbReference>
<keyword evidence="2" id="KW-0812">Transmembrane</keyword>
<feature type="compositionally biased region" description="Polar residues" evidence="1">
    <location>
        <begin position="85"/>
        <end position="102"/>
    </location>
</feature>
<gene>
    <name evidence="4" type="ORF">BK022_05685</name>
</gene>
<name>A0A1S1P742_METEX</name>
<evidence type="ECO:0000259" key="3">
    <source>
        <dbReference type="Pfam" id="PF03979"/>
    </source>
</evidence>
<feature type="region of interest" description="Disordered" evidence="1">
    <location>
        <begin position="57"/>
        <end position="113"/>
    </location>
</feature>
<keyword evidence="2" id="KW-0472">Membrane</keyword>
<sequence>MGAIDRGTLDRLIALGRPRGELTAEELRAVLPVDSMDVDALVLVMLELEEAGVSVEPEAFGPRADRPVPLAPDLPSSAGGARPLSMSTVSVGSAAMTAQPTGEVTEAPEPAGDPGERIQVDRIVLLSGLAAFLVLVMVLILL</sequence>
<dbReference type="Gene3D" id="1.10.220.120">
    <property type="entry name" value="Sigma-70 factor, region 1.1"/>
    <property type="match status" value="1"/>
</dbReference>
<keyword evidence="2" id="KW-1133">Transmembrane helix</keyword>
<reference evidence="4 5" key="1">
    <citation type="submission" date="2016-10" db="EMBL/GenBank/DDBJ databases">
        <title>Draft genome sequence of Methylobacterium extorquens CP3, a seed endophyte of Crotalaria pumila with plant growth-promoting and metal tolerance properties.</title>
        <authorList>
            <person name="Sanchez-Lopez A.S."/>
            <person name="Van Hamme J.D."/>
            <person name="Thijs S."/>
            <person name="Mcammond B.M."/>
            <person name="Stevens V."/>
            <person name="Gonzalez-Chavez M.D.C."/>
            <person name="Vangronsveld J."/>
        </authorList>
    </citation>
    <scope>NUCLEOTIDE SEQUENCE [LARGE SCALE GENOMIC DNA]</scope>
    <source>
        <strain evidence="4 5">CP3</strain>
    </source>
</reference>
<accession>A0A1S1P742</accession>
<dbReference type="InterPro" id="IPR042189">
    <property type="entry name" value="RNA_pol_sigma_70_r1_1_sf"/>
</dbReference>
<dbReference type="Proteomes" id="UP000180215">
    <property type="component" value="Unassembled WGS sequence"/>
</dbReference>
<feature type="domain" description="RNA polymerase sigma factor 70 region 1.1" evidence="3">
    <location>
        <begin position="8"/>
        <end position="58"/>
    </location>
</feature>
<feature type="transmembrane region" description="Helical" evidence="2">
    <location>
        <begin position="123"/>
        <end position="141"/>
    </location>
</feature>
<dbReference type="Pfam" id="PF03979">
    <property type="entry name" value="Sigma70_r1_1"/>
    <property type="match status" value="1"/>
</dbReference>
<evidence type="ECO:0000313" key="4">
    <source>
        <dbReference type="EMBL" id="OHV17430.1"/>
    </source>
</evidence>
<evidence type="ECO:0000256" key="1">
    <source>
        <dbReference type="SAM" id="MobiDB-lite"/>
    </source>
</evidence>
<evidence type="ECO:0000256" key="2">
    <source>
        <dbReference type="SAM" id="Phobius"/>
    </source>
</evidence>
<evidence type="ECO:0000313" key="5">
    <source>
        <dbReference type="Proteomes" id="UP000180215"/>
    </source>
</evidence>
<dbReference type="AlphaFoldDB" id="A0A1S1P742"/>
<proteinExistence type="predicted"/>
<comment type="caution">
    <text evidence="4">The sequence shown here is derived from an EMBL/GenBank/DDBJ whole genome shotgun (WGS) entry which is preliminary data.</text>
</comment>
<dbReference type="EMBL" id="MNAO01000040">
    <property type="protein sequence ID" value="OHV17430.1"/>
    <property type="molecule type" value="Genomic_DNA"/>
</dbReference>
<dbReference type="GO" id="GO:0016987">
    <property type="term" value="F:sigma factor activity"/>
    <property type="evidence" value="ECO:0007669"/>
    <property type="project" value="InterPro"/>
</dbReference>
<protein>
    <recommendedName>
        <fullName evidence="3">RNA polymerase sigma factor 70 region 1.1 domain-containing protein</fullName>
    </recommendedName>
</protein>
<dbReference type="InterPro" id="IPR007127">
    <property type="entry name" value="RNA_pol_sigma_70_r1_1"/>
</dbReference>